<keyword evidence="4" id="KW-1185">Reference proteome</keyword>
<dbReference type="InterPro" id="IPR052529">
    <property type="entry name" value="Bact_Transport_Assoc"/>
</dbReference>
<protein>
    <submittedName>
        <fullName evidence="3">DUF418 domain-containing protein</fullName>
    </submittedName>
</protein>
<feature type="transmembrane region" description="Helical" evidence="1">
    <location>
        <begin position="30"/>
        <end position="51"/>
    </location>
</feature>
<dbReference type="Pfam" id="PF04235">
    <property type="entry name" value="DUF418"/>
    <property type="match status" value="1"/>
</dbReference>
<accession>A0A845ASV8</accession>
<dbReference type="Proteomes" id="UP000439780">
    <property type="component" value="Unassembled WGS sequence"/>
</dbReference>
<reference evidence="3 4" key="1">
    <citation type="submission" date="2019-12" db="EMBL/GenBank/DDBJ databases">
        <title>Genomic-based taxomic classification of the family Erythrobacteraceae.</title>
        <authorList>
            <person name="Xu L."/>
        </authorList>
    </citation>
    <scope>NUCLEOTIDE SEQUENCE [LARGE SCALE GENOMIC DNA]</scope>
    <source>
        <strain evidence="3 4">KEMB 9005-328</strain>
    </source>
</reference>
<evidence type="ECO:0000259" key="2">
    <source>
        <dbReference type="Pfam" id="PF04235"/>
    </source>
</evidence>
<sequence>MEFYEALDENGATPDQPLARGRDRIASLDVTRGVAVLGILIANIIAFGQPFDAYSYPGAFLAPVGPLDHWLWAAQLVLVDGKFRGVFTLLFGAGIYLFMERAWARGEGAGRQMRRLAWLCAFGLAHFILLWRGDILFFYAVAGFGALFFLDLSPGRQVLLGVLAYVAGAVLSFTSTVPMEQAADGHFAAHTEMAATQGRLLEAEAGDLSDGSDEAAILTRGDYPAFVAHTMARHLPSLPFQTFYFAFETLPLMLIGMGLYRLGLFSGGFAAREQWLWGGAAVALSIATTIPIALWALGKGLSYYATIAAFDGWSAMPRLAGSLGYLTLLALYGQRAHGWLARHFALAGRTAFSNYLGTSVVMMLVFPGWGLGLFGELTRIQLYGVVLIAWVVMLAWPGPWLARFRYGPLEWLWRCLTYGQLVPMRRQ</sequence>
<organism evidence="3 4">
    <name type="scientific">Qipengyuania algicida</name>
    <dbReference type="NCBI Taxonomy" id="1836209"/>
    <lineage>
        <taxon>Bacteria</taxon>
        <taxon>Pseudomonadati</taxon>
        <taxon>Pseudomonadota</taxon>
        <taxon>Alphaproteobacteria</taxon>
        <taxon>Sphingomonadales</taxon>
        <taxon>Erythrobacteraceae</taxon>
        <taxon>Qipengyuania</taxon>
    </lineage>
</organism>
<dbReference type="PANTHER" id="PTHR30590:SF2">
    <property type="entry name" value="INNER MEMBRANE PROTEIN"/>
    <property type="match status" value="1"/>
</dbReference>
<dbReference type="OrthoDB" id="9807744at2"/>
<name>A0A845ASV8_9SPHN</name>
<feature type="transmembrane region" description="Helical" evidence="1">
    <location>
        <begin position="275"/>
        <end position="295"/>
    </location>
</feature>
<proteinExistence type="predicted"/>
<keyword evidence="1" id="KW-0812">Transmembrane</keyword>
<evidence type="ECO:0000313" key="4">
    <source>
        <dbReference type="Proteomes" id="UP000439780"/>
    </source>
</evidence>
<dbReference type="PANTHER" id="PTHR30590">
    <property type="entry name" value="INNER MEMBRANE PROTEIN"/>
    <property type="match status" value="1"/>
</dbReference>
<dbReference type="EMBL" id="WTYA01000013">
    <property type="protein sequence ID" value="MXP29958.1"/>
    <property type="molecule type" value="Genomic_DNA"/>
</dbReference>
<evidence type="ECO:0000256" key="1">
    <source>
        <dbReference type="SAM" id="Phobius"/>
    </source>
</evidence>
<feature type="transmembrane region" description="Helical" evidence="1">
    <location>
        <begin position="243"/>
        <end position="263"/>
    </location>
</feature>
<dbReference type="RefSeq" id="WP_160754258.1">
    <property type="nucleotide sequence ID" value="NZ_WTYA01000013.1"/>
</dbReference>
<feature type="transmembrane region" description="Helical" evidence="1">
    <location>
        <begin position="315"/>
        <end position="333"/>
    </location>
</feature>
<comment type="caution">
    <text evidence="3">The sequence shown here is derived from an EMBL/GenBank/DDBJ whole genome shotgun (WGS) entry which is preliminary data.</text>
</comment>
<feature type="transmembrane region" description="Helical" evidence="1">
    <location>
        <begin position="354"/>
        <end position="374"/>
    </location>
</feature>
<feature type="domain" description="DUF418" evidence="2">
    <location>
        <begin position="259"/>
        <end position="419"/>
    </location>
</feature>
<feature type="transmembrane region" description="Helical" evidence="1">
    <location>
        <begin position="116"/>
        <end position="131"/>
    </location>
</feature>
<feature type="transmembrane region" description="Helical" evidence="1">
    <location>
        <begin position="86"/>
        <end position="104"/>
    </location>
</feature>
<evidence type="ECO:0000313" key="3">
    <source>
        <dbReference type="EMBL" id="MXP29958.1"/>
    </source>
</evidence>
<feature type="transmembrane region" description="Helical" evidence="1">
    <location>
        <begin position="158"/>
        <end position="177"/>
    </location>
</feature>
<gene>
    <name evidence="3" type="ORF">GRI58_14195</name>
</gene>
<keyword evidence="1" id="KW-0472">Membrane</keyword>
<feature type="transmembrane region" description="Helical" evidence="1">
    <location>
        <begin position="380"/>
        <end position="402"/>
    </location>
</feature>
<keyword evidence="1" id="KW-1133">Transmembrane helix</keyword>
<dbReference type="InterPro" id="IPR007349">
    <property type="entry name" value="DUF418"/>
</dbReference>
<dbReference type="AlphaFoldDB" id="A0A845ASV8"/>